<gene>
    <name evidence="2" type="ORF">LBW59_04055</name>
</gene>
<comment type="caution">
    <text evidence="2">The sequence shown here is derived from an EMBL/GenBank/DDBJ whole genome shotgun (WGS) entry which is preliminary data.</text>
</comment>
<sequence>MGFSRLPSGAHHWRALSPEHGHDAPQPSQPNRQTLARDRRARTSEHLEHLPAPKRNCSRPAARSFTKGSASRLPTDLAASGRAFADPQEDTLNPSEPTSHVPQPPRAPLKRKRSANDDVDTRPRSLRRLGEAPAIHTAKHDAHAPATPPSSPHTESRPEPTEEQLIDYGRWLARSEFGRLGALREQQCARLWKLVGQARKGKVDPDFCLHVARDNSMAQRNGYGLALMFLDGSVSPEENARRLDGYFLALGAASVPAHTSTLRQVKRELERCVDMAACYLFKTDWFRQAPLEKLAELGNLLSKYPGQPACMTAIAWIAGQVLAPETLPRLGVKELTLLANALSKNVDSERCEQATARIGRHLLRGREAELGARHASLLLNAFSKWPDNASCRTAAESFALRLANTPGLRQAMDAQALATSINALSKWPDTEACRQAAERLAPRLVHEAALLEDMTGPAVAAALNGLSKWPKSGVCEASAECIAVHLAKHAGLRQEMNAQEVANALNALCKWPDSADCRTAIECLADQLASDDRLPASMNAQEVANALNALAKQPAVSACRKAAKCLAARIRNDARLRAALDAQEVANALNALGKWPDAAACREAAERLAERIDGDAALRGDMSAQHLGNVFNALGKWPDSAICLAAAERLAARLKDDPELLQAMDAQGVAAALNGLSKWPESAACWNAAEMLLARLFSDAGLLQSMDAQGVANVLNAASRWSGKNVCRAVAEQLSTRLVDDTDLRQAMNTQEVANSLNGLSRWPEQPNCRQALLLLMARLGGTDLPWRKAEVSALSQAANALSRLFLCAPDEPEVQIPARAKLQDLAAHLDLYRERFEEAGAREIAALFKAMASVQLLHDMRPLARPVLERLTALNHATGMREENLETMGNLCLGLLPLARSPVLIAHRRRALSVLGAIQPGVARKIERFVQARQDASEGGNASITTASDERHGTRRPALTFYQVLKTYAVVSGMWKTRYVEGSRRTIREQKDALVAWVKQTLAHTRDAIESDLGENSWNVIAQIEADGDVLHALDLRIQHQPEKITQRHPPSRIDLGTMHRHMRTSAVGCPEPPAPGAGATHYTVVDMVGKELRHNRDEPDKPYSLYARLTGLPLVEVKLPGEVSEFMLARTFDYQGEPWRFDLFGGSRLSRGGGLRPHDILANHTAPASMLPAMRYADTAPGSDLMQLAAKLAPQREDWSRMQRALLEMVPSDHVVEGTLRLGFFDDVPGPQHPFKLAGPDGRRIQLCPNDGCGFLKYEVAMRIPVFREYAAAWDAVRTGRATPAQQKLVESGNERKRIAPQALQHFPRDEAALEEARQAIERRLMQLAPKPDRGGASARIDPLTLYHLVVSGGYEGEQIRAVPSADDNVHLPAQRSQAFDHHGGALLLGKAPYDKENLLPVPDEQVATVIRGDATASFLSRCFAIQYSYTGFNDDAGDGAEMLHSKGMLIVPPPQYWSPGHDDMDIVCSREDLKTLSRWVEGRDRAALPRDMLSTGSLRVKEMVVPGRLGALPITELRKRDMDTDGDDAFVYAGYPKLAAHVTKVMALRRQLRGPQRSFKPSKTAAPALDSNSRHYQPGRAPEILSEQRGRRLRGTASLLATRFLAQPDAMREAMARDMMFGVYDGVERSLRNGLLDQIEAERPDSRALAALRDQAFASIARAHLPEAAEAARLLYNEVVRLQSASADKAAEFPAALAERFPTLAQAYAQAGDTRARLLAILENYPVCRLSHEQFPQGQPGLVRGLAELTVRNLFTIAIKVGTDSLKADTGTELFINVIEACLRSERTFRERLTSVPYGKETAYAMRQERFDPEQAKAALEHNPNMAAGVMSLSVQALQQWGLLEAPPPPQARFANAPVQDVGQAIQTLAGHARRMDAEITPMLRNIAHAAGAQLVGLGHRLKSSGSLREKLKQLVAHKQVTLEDAIPLVNDALRYSVALQPQDFAAGCRRIQAALDEQGHARVKLVNHFTKQYEPFSAINVTLRNPGGHLWEIQFHTPQTFDLKEQFHDLYKESHRLRLQGAPAARLQELTRPARDAFRAVRLPPGCDDILDWETEQAGVALPAAKSRPAPKAAPKPAHAALAERLHDAAKTIEPRLTPVLRALLQQVQGHLHGDGPTLHRHVFKKPASTRRKIDLLQQRFGLSPEQAAARVRDALRYDVVLEHDGFVAAVQSIMRQLQSQGLKVMRVNNSFTVPDTTYAGLNMNLSSGAHPFEIQFHTSGSLHIKQRTHRLYETLRRIGLSSATPSHSGQNPSASERESLRQQLRSAAATVTRPEGIETIVSVNHYNEPEVAAF</sequence>
<evidence type="ECO:0000313" key="3">
    <source>
        <dbReference type="Proteomes" id="UP001144050"/>
    </source>
</evidence>
<dbReference type="EMBL" id="JAIVFG010000005">
    <property type="protein sequence ID" value="MDB0569947.1"/>
    <property type="molecule type" value="Genomic_DNA"/>
</dbReference>
<feature type="compositionally biased region" description="Basic and acidic residues" evidence="1">
    <location>
        <begin position="35"/>
        <end position="51"/>
    </location>
</feature>
<evidence type="ECO:0000313" key="2">
    <source>
        <dbReference type="EMBL" id="MDB0569947.1"/>
    </source>
</evidence>
<dbReference type="NCBIfam" id="NF041399">
    <property type="entry name" value="XopAD"/>
    <property type="match status" value="1"/>
</dbReference>
<reference evidence="2" key="1">
    <citation type="submission" date="2021-09" db="EMBL/GenBank/DDBJ databases">
        <title>Genomic analysis of Ralstonia spp.</title>
        <authorList>
            <person name="Aburjaile F."/>
            <person name="Ariute J.C."/>
            <person name="Pais A.K.L."/>
            <person name="Albuquerque G.M.R."/>
            <person name="Silva A.M.F."/>
            <person name="Brenig B."/>
            <person name="Azevedo V."/>
            <person name="Matiuzzi M."/>
            <person name="Ramos R."/>
            <person name="Goes-Neto A."/>
            <person name="Soares S."/>
            <person name="Iseppon A.M.B."/>
            <person name="Souza E."/>
            <person name="Gama M."/>
        </authorList>
    </citation>
    <scope>NUCLEOTIDE SEQUENCE</scope>
    <source>
        <strain evidence="2">CCRMRs91</strain>
    </source>
</reference>
<dbReference type="Proteomes" id="UP001144050">
    <property type="component" value="Unassembled WGS sequence"/>
</dbReference>
<dbReference type="RefSeq" id="WP_271656225.1">
    <property type="nucleotide sequence ID" value="NZ_JAIVFG010000005.1"/>
</dbReference>
<feature type="region of interest" description="Disordered" evidence="1">
    <location>
        <begin position="86"/>
        <end position="162"/>
    </location>
</feature>
<dbReference type="SUPFAM" id="SSF48371">
    <property type="entry name" value="ARM repeat"/>
    <property type="match status" value="2"/>
</dbReference>
<name>A0AAW5ZIT6_RALSL</name>
<dbReference type="InterPro" id="IPR007685">
    <property type="entry name" value="RelA_SpoT"/>
</dbReference>
<dbReference type="CDD" id="cd05399">
    <property type="entry name" value="NT_Rel-Spo_like"/>
    <property type="match status" value="1"/>
</dbReference>
<feature type="region of interest" description="Disordered" evidence="1">
    <location>
        <begin position="1558"/>
        <end position="1582"/>
    </location>
</feature>
<dbReference type="GO" id="GO:0015969">
    <property type="term" value="P:guanosine tetraphosphate metabolic process"/>
    <property type="evidence" value="ECO:0007669"/>
    <property type="project" value="InterPro"/>
</dbReference>
<proteinExistence type="predicted"/>
<dbReference type="NCBIfam" id="NF006608">
    <property type="entry name" value="PRK09169.1-2"/>
    <property type="match status" value="3"/>
</dbReference>
<dbReference type="InterPro" id="IPR016024">
    <property type="entry name" value="ARM-type_fold"/>
</dbReference>
<feature type="region of interest" description="Disordered" evidence="1">
    <location>
        <begin position="1"/>
        <end position="74"/>
    </location>
</feature>
<organism evidence="2 3">
    <name type="scientific">Ralstonia solanacearum</name>
    <name type="common">Pseudomonas solanacearum</name>
    <dbReference type="NCBI Taxonomy" id="305"/>
    <lineage>
        <taxon>Bacteria</taxon>
        <taxon>Pseudomonadati</taxon>
        <taxon>Pseudomonadota</taxon>
        <taxon>Betaproteobacteria</taxon>
        <taxon>Burkholderiales</taxon>
        <taxon>Burkholderiaceae</taxon>
        <taxon>Ralstonia</taxon>
        <taxon>Ralstonia solanacearum species complex</taxon>
    </lineage>
</organism>
<evidence type="ECO:0000256" key="1">
    <source>
        <dbReference type="SAM" id="MobiDB-lite"/>
    </source>
</evidence>
<accession>A0AAW5ZIT6</accession>
<feature type="region of interest" description="Disordered" evidence="1">
    <location>
        <begin position="2245"/>
        <end position="2265"/>
    </location>
</feature>
<feature type="compositionally biased region" description="Polar residues" evidence="1">
    <location>
        <begin position="2246"/>
        <end position="2259"/>
    </location>
</feature>
<feature type="compositionally biased region" description="Polar residues" evidence="1">
    <location>
        <begin position="90"/>
        <end position="101"/>
    </location>
</feature>
<feature type="compositionally biased region" description="Basic and acidic residues" evidence="1">
    <location>
        <begin position="114"/>
        <end position="123"/>
    </location>
</feature>
<protein>
    <submittedName>
        <fullName evidence="2">Type III effector protein</fullName>
    </submittedName>
</protein>